<keyword evidence="2" id="KW-1185">Reference proteome</keyword>
<evidence type="ECO:0000313" key="1">
    <source>
        <dbReference type="Ensembl" id="ENSBIXP00000013759.1"/>
    </source>
</evidence>
<sequence length="86" mass="9652">MATKEMKAAKSREQLALQPLEGVDLSPKQDEGMLEFIKEKACILPCGLEKAIQCVDKREHSIVYLNTCMLSAMLGRRSSRSHQMLS</sequence>
<dbReference type="Ensembl" id="ENSBIXT00000046193.1">
    <property type="protein sequence ID" value="ENSBIXP00000013759.1"/>
    <property type="gene ID" value="ENSBIXG00000018623.1"/>
</dbReference>
<reference evidence="1" key="3">
    <citation type="submission" date="2025-09" db="UniProtKB">
        <authorList>
            <consortium name="Ensembl"/>
        </authorList>
    </citation>
    <scope>IDENTIFICATION</scope>
</reference>
<dbReference type="STRING" id="30522.A0A4W2CKT4"/>
<reference evidence="1 2" key="1">
    <citation type="submission" date="2018-11" db="EMBL/GenBank/DDBJ databases">
        <title>Haplotype-resolved cattle genomes.</title>
        <authorList>
            <person name="Low W.Y."/>
            <person name="Tearle R."/>
            <person name="Bickhart D.M."/>
            <person name="Rosen B.D."/>
            <person name="Koren S."/>
            <person name="Rhie A."/>
            <person name="Hiendleder S."/>
            <person name="Phillippy A.M."/>
            <person name="Smith T.P.L."/>
            <person name="Williams J.L."/>
        </authorList>
    </citation>
    <scope>NUCLEOTIDE SEQUENCE [LARGE SCALE GENOMIC DNA]</scope>
</reference>
<protein>
    <submittedName>
        <fullName evidence="1">Uncharacterized protein</fullName>
    </submittedName>
</protein>
<evidence type="ECO:0000313" key="2">
    <source>
        <dbReference type="Proteomes" id="UP000314981"/>
    </source>
</evidence>
<organism evidence="1 2">
    <name type="scientific">Bos indicus x Bos taurus</name>
    <name type="common">Hybrid cattle</name>
    <dbReference type="NCBI Taxonomy" id="30522"/>
    <lineage>
        <taxon>Eukaryota</taxon>
        <taxon>Metazoa</taxon>
        <taxon>Chordata</taxon>
        <taxon>Craniata</taxon>
        <taxon>Vertebrata</taxon>
        <taxon>Euteleostomi</taxon>
        <taxon>Mammalia</taxon>
        <taxon>Eutheria</taxon>
        <taxon>Laurasiatheria</taxon>
        <taxon>Artiodactyla</taxon>
        <taxon>Ruminantia</taxon>
        <taxon>Pecora</taxon>
        <taxon>Bovidae</taxon>
        <taxon>Bovinae</taxon>
        <taxon>Bos</taxon>
    </lineage>
</organism>
<dbReference type="Proteomes" id="UP000314981">
    <property type="component" value="Chromosome 14"/>
</dbReference>
<name>A0A4W2CKT4_BOBOX</name>
<dbReference type="AlphaFoldDB" id="A0A4W2CKT4"/>
<accession>A0A4W2CKT4</accession>
<proteinExistence type="predicted"/>
<reference evidence="1" key="2">
    <citation type="submission" date="2025-08" db="UniProtKB">
        <authorList>
            <consortium name="Ensembl"/>
        </authorList>
    </citation>
    <scope>IDENTIFICATION</scope>
</reference>